<dbReference type="AlphaFoldDB" id="A0A7W4NMG7"/>
<dbReference type="PANTHER" id="PTHR43045">
    <property type="entry name" value="SHIKIMATE TRANSPORTER"/>
    <property type="match status" value="1"/>
</dbReference>
<dbReference type="Proteomes" id="UP000589085">
    <property type="component" value="Unassembled WGS sequence"/>
</dbReference>
<proteinExistence type="predicted"/>
<protein>
    <submittedName>
        <fullName evidence="9">MFS transporter</fullName>
    </submittedName>
</protein>
<sequence>MTHPRAIAAATIGNIVEWYDFALYSAATPLVFQRLFFARHDDGLLAQLAPMLVFGAGFLVRPAGGILFGLLGDRLGHARALRHTLTIIGLATAAIGLLPGQATIGILAPILLLVLRLAQGFAAGGEWAGAVLLLGADTPGAPHRGVAFALTQSGVAAGMVLGGAALWAARLLPDAAFLSWGWRLPFLAALPFLCLGLWLRAAPQPGRPATRHPRPPLSPRQAGPALLRGIVLRLAENGGVYMMLVFGLAYGRAHHVPDRWLLLASTLGMVADGIAMPAFGWLAQRLGARIVYALGAVGLALFSGPFLALVASGSQAGVVMAFIVGMALCHAPMIAVEPALLSALFPAAHRYLGVALAHEAGAMLAGGVSPVVATLLVHSAGGKGAVAAYMGALAGLSLLALLPRPARRAVFPQAEE</sequence>
<evidence type="ECO:0000256" key="2">
    <source>
        <dbReference type="ARBA" id="ARBA00022448"/>
    </source>
</evidence>
<reference evidence="9 10" key="1">
    <citation type="submission" date="2020-04" db="EMBL/GenBank/DDBJ databases">
        <title>Description of novel Gluconacetobacter.</title>
        <authorList>
            <person name="Sombolestani A."/>
        </authorList>
    </citation>
    <scope>NUCLEOTIDE SEQUENCE [LARGE SCALE GENOMIC DNA]</scope>
    <source>
        <strain evidence="9 10">LMG 19747</strain>
    </source>
</reference>
<dbReference type="PANTHER" id="PTHR43045:SF1">
    <property type="entry name" value="SHIKIMATE TRANSPORTER"/>
    <property type="match status" value="1"/>
</dbReference>
<evidence type="ECO:0000313" key="9">
    <source>
        <dbReference type="EMBL" id="MBB2160526.1"/>
    </source>
</evidence>
<dbReference type="RefSeq" id="WP_182997388.1">
    <property type="nucleotide sequence ID" value="NZ_JABEQJ010000011.1"/>
</dbReference>
<feature type="transmembrane region" description="Helical" evidence="7">
    <location>
        <begin position="230"/>
        <end position="250"/>
    </location>
</feature>
<evidence type="ECO:0000313" key="10">
    <source>
        <dbReference type="Proteomes" id="UP000589085"/>
    </source>
</evidence>
<dbReference type="InterPro" id="IPR036259">
    <property type="entry name" value="MFS_trans_sf"/>
</dbReference>
<dbReference type="GO" id="GO:0005886">
    <property type="term" value="C:plasma membrane"/>
    <property type="evidence" value="ECO:0007669"/>
    <property type="project" value="UniProtKB-SubCell"/>
</dbReference>
<feature type="transmembrane region" description="Helical" evidence="7">
    <location>
        <begin position="352"/>
        <end position="378"/>
    </location>
</feature>
<comment type="caution">
    <text evidence="9">The sequence shown here is derived from an EMBL/GenBank/DDBJ whole genome shotgun (WGS) entry which is preliminary data.</text>
</comment>
<gene>
    <name evidence="9" type="ORF">HLH48_10120</name>
</gene>
<evidence type="ECO:0000256" key="7">
    <source>
        <dbReference type="SAM" id="Phobius"/>
    </source>
</evidence>
<evidence type="ECO:0000256" key="1">
    <source>
        <dbReference type="ARBA" id="ARBA00004651"/>
    </source>
</evidence>
<evidence type="ECO:0000256" key="4">
    <source>
        <dbReference type="ARBA" id="ARBA00022692"/>
    </source>
</evidence>
<feature type="transmembrane region" description="Helical" evidence="7">
    <location>
        <begin position="84"/>
        <end position="104"/>
    </location>
</feature>
<evidence type="ECO:0000256" key="5">
    <source>
        <dbReference type="ARBA" id="ARBA00022989"/>
    </source>
</evidence>
<dbReference type="EMBL" id="JABEQJ010000011">
    <property type="protein sequence ID" value="MBB2160526.1"/>
    <property type="molecule type" value="Genomic_DNA"/>
</dbReference>
<feature type="transmembrane region" description="Helical" evidence="7">
    <location>
        <begin position="180"/>
        <end position="199"/>
    </location>
</feature>
<dbReference type="SUPFAM" id="SSF103473">
    <property type="entry name" value="MFS general substrate transporter"/>
    <property type="match status" value="1"/>
</dbReference>
<feature type="transmembrane region" description="Helical" evidence="7">
    <location>
        <begin position="110"/>
        <end position="134"/>
    </location>
</feature>
<feature type="transmembrane region" description="Helical" evidence="7">
    <location>
        <begin position="146"/>
        <end position="168"/>
    </location>
</feature>
<evidence type="ECO:0000256" key="3">
    <source>
        <dbReference type="ARBA" id="ARBA00022475"/>
    </source>
</evidence>
<keyword evidence="4 7" id="KW-0812">Transmembrane</keyword>
<dbReference type="PROSITE" id="PS50850">
    <property type="entry name" value="MFS"/>
    <property type="match status" value="1"/>
</dbReference>
<dbReference type="Pfam" id="PF00083">
    <property type="entry name" value="Sugar_tr"/>
    <property type="match status" value="1"/>
</dbReference>
<organism evidence="9 10">
    <name type="scientific">Gluconacetobacter sacchari</name>
    <dbReference type="NCBI Taxonomy" id="92759"/>
    <lineage>
        <taxon>Bacteria</taxon>
        <taxon>Pseudomonadati</taxon>
        <taxon>Pseudomonadota</taxon>
        <taxon>Alphaproteobacteria</taxon>
        <taxon>Acetobacterales</taxon>
        <taxon>Acetobacteraceae</taxon>
        <taxon>Gluconacetobacter</taxon>
    </lineage>
</organism>
<feature type="transmembrane region" description="Helical" evidence="7">
    <location>
        <begin position="51"/>
        <end position="72"/>
    </location>
</feature>
<dbReference type="Gene3D" id="1.20.1250.20">
    <property type="entry name" value="MFS general substrate transporter like domains"/>
    <property type="match status" value="2"/>
</dbReference>
<feature type="transmembrane region" description="Helical" evidence="7">
    <location>
        <begin position="290"/>
        <end position="311"/>
    </location>
</feature>
<accession>A0A7W4NMG7</accession>
<name>A0A7W4NMG7_9PROT</name>
<feature type="transmembrane region" description="Helical" evidence="7">
    <location>
        <begin position="262"/>
        <end position="283"/>
    </location>
</feature>
<keyword evidence="2" id="KW-0813">Transport</keyword>
<dbReference type="GO" id="GO:0022857">
    <property type="term" value="F:transmembrane transporter activity"/>
    <property type="evidence" value="ECO:0007669"/>
    <property type="project" value="InterPro"/>
</dbReference>
<dbReference type="InterPro" id="IPR005828">
    <property type="entry name" value="MFS_sugar_transport-like"/>
</dbReference>
<dbReference type="InterPro" id="IPR020846">
    <property type="entry name" value="MFS_dom"/>
</dbReference>
<feature type="transmembrane region" description="Helical" evidence="7">
    <location>
        <begin position="317"/>
        <end position="340"/>
    </location>
</feature>
<evidence type="ECO:0000259" key="8">
    <source>
        <dbReference type="PROSITE" id="PS50850"/>
    </source>
</evidence>
<keyword evidence="6 7" id="KW-0472">Membrane</keyword>
<dbReference type="Pfam" id="PF07690">
    <property type="entry name" value="MFS_1"/>
    <property type="match status" value="1"/>
</dbReference>
<keyword evidence="5 7" id="KW-1133">Transmembrane helix</keyword>
<keyword evidence="3" id="KW-1003">Cell membrane</keyword>
<feature type="transmembrane region" description="Helical" evidence="7">
    <location>
        <begin position="384"/>
        <end position="402"/>
    </location>
</feature>
<dbReference type="InterPro" id="IPR011701">
    <property type="entry name" value="MFS"/>
</dbReference>
<comment type="subcellular location">
    <subcellularLocation>
        <location evidence="1">Cell membrane</location>
        <topology evidence="1">Multi-pass membrane protein</topology>
    </subcellularLocation>
</comment>
<feature type="domain" description="Major facilitator superfamily (MFS) profile" evidence="8">
    <location>
        <begin position="6"/>
        <end position="409"/>
    </location>
</feature>
<evidence type="ECO:0000256" key="6">
    <source>
        <dbReference type="ARBA" id="ARBA00023136"/>
    </source>
</evidence>